<feature type="region of interest" description="Disordered" evidence="5">
    <location>
        <begin position="1"/>
        <end position="25"/>
    </location>
</feature>
<dbReference type="PANTHER" id="PTHR23502">
    <property type="entry name" value="MAJOR FACILITATOR SUPERFAMILY"/>
    <property type="match status" value="1"/>
</dbReference>
<protein>
    <submittedName>
        <fullName evidence="8">Multidrug resistance protein 4</fullName>
    </submittedName>
</protein>
<evidence type="ECO:0000313" key="8">
    <source>
        <dbReference type="EMBL" id="ODV66317.1"/>
    </source>
</evidence>
<feature type="domain" description="Major facilitator superfamily (MFS) profile" evidence="7">
    <location>
        <begin position="171"/>
        <end position="604"/>
    </location>
</feature>
<gene>
    <name evidence="8" type="ORF">HYPBUDRAFT_153229</name>
</gene>
<dbReference type="STRING" id="984485.A0A1E4RGC1"/>
<feature type="transmembrane region" description="Helical" evidence="6">
    <location>
        <begin position="579"/>
        <end position="603"/>
    </location>
</feature>
<feature type="transmembrane region" description="Helical" evidence="6">
    <location>
        <begin position="206"/>
        <end position="228"/>
    </location>
</feature>
<dbReference type="Gene3D" id="1.20.1250.20">
    <property type="entry name" value="MFS general substrate transporter like domains"/>
    <property type="match status" value="1"/>
</dbReference>
<dbReference type="InterPro" id="IPR011701">
    <property type="entry name" value="MFS"/>
</dbReference>
<feature type="transmembrane region" description="Helical" evidence="6">
    <location>
        <begin position="544"/>
        <end position="567"/>
    </location>
</feature>
<feature type="transmembrane region" description="Helical" evidence="6">
    <location>
        <begin position="445"/>
        <end position="464"/>
    </location>
</feature>
<keyword evidence="4 6" id="KW-0472">Membrane</keyword>
<dbReference type="FunFam" id="1.20.1250.20:FF:000011">
    <property type="entry name" value="MFS multidrug transporter, putative"/>
    <property type="match status" value="1"/>
</dbReference>
<dbReference type="GO" id="GO:0016020">
    <property type="term" value="C:membrane"/>
    <property type="evidence" value="ECO:0007669"/>
    <property type="project" value="UniProtKB-SubCell"/>
</dbReference>
<dbReference type="GeneID" id="30995981"/>
<evidence type="ECO:0000259" key="7">
    <source>
        <dbReference type="PROSITE" id="PS50850"/>
    </source>
</evidence>
<accession>A0A1E4RGC1</accession>
<feature type="transmembrane region" description="Helical" evidence="6">
    <location>
        <begin position="331"/>
        <end position="349"/>
    </location>
</feature>
<dbReference type="CDD" id="cd17323">
    <property type="entry name" value="MFS_Tpo1_MDR_like"/>
    <property type="match status" value="1"/>
</dbReference>
<sequence>MNPLDSLSSRSSLNQDNLNPVSLENKDSAIRKYSTARSSGQYSNVSRINLNQSSNHLSRLPSSYSVRDIYGDLDENDIELRRTATKSTILNTLTDRAKRTTTNQDQENQVKSEGPGEEEDDDSDENNPEYFVQAKNNGEEFNSIDPELVTWDGHDDPAYPRNWSFKQRCFQTLIVSIYTLISPMSSSLPSPAIDEIAESLGFESSTFLKAFAISVMVLAWALGPLVIAPLSESDLVGRRPVLNISIWIVGLFNLVGGFAKTPAQFCVFRFLGGLGGCASLNVGAGTLADIWKDDERGAAMAAYSLSPQLGPVIAPVISSFIVTGMNWHWCFYILAIFTFVVAFFGLIFFKETYAPKLLREKAKKLRKETGNQHLHTIYEISNGETPLGVFYLSITRPLQFIVGHPMVTGLGSYMAFVYGFMYLMICTFPEVFKGKYHFSTNISGLMYLSMGVGYVIGSFFWAWAINRECKRQIAKNNGQSKPEFTLRCLVIAGGFTPIGLIIYGWGAHFTLPWIVPCVGAGIFAFCMVCVFNTIQTYLIQMNNLLSASSVAAAAVFRSCVGFAMPLVATPLYNRLNYGWGTTLCAFIMLVLGVPFPLFCIKYGESLRLWANRRFDRKKALRDEKNLRRLQQQNEKHDKQFD</sequence>
<dbReference type="SUPFAM" id="SSF103473">
    <property type="entry name" value="MFS general substrate transporter"/>
    <property type="match status" value="1"/>
</dbReference>
<dbReference type="OrthoDB" id="3936150at2759"/>
<feature type="transmembrane region" description="Helical" evidence="6">
    <location>
        <begin position="271"/>
        <end position="291"/>
    </location>
</feature>
<keyword evidence="2 6" id="KW-0812">Transmembrane</keyword>
<feature type="transmembrane region" description="Helical" evidence="6">
    <location>
        <begin position="484"/>
        <end position="505"/>
    </location>
</feature>
<feature type="compositionally biased region" description="Polar residues" evidence="5">
    <location>
        <begin position="95"/>
        <end position="111"/>
    </location>
</feature>
<dbReference type="InterPro" id="IPR036259">
    <property type="entry name" value="MFS_trans_sf"/>
</dbReference>
<keyword evidence="9" id="KW-1185">Reference proteome</keyword>
<feature type="compositionally biased region" description="Polar residues" evidence="5">
    <location>
        <begin position="1"/>
        <end position="22"/>
    </location>
</feature>
<feature type="compositionally biased region" description="Acidic residues" evidence="5">
    <location>
        <begin position="115"/>
        <end position="127"/>
    </location>
</feature>
<dbReference type="PROSITE" id="PS50850">
    <property type="entry name" value="MFS"/>
    <property type="match status" value="1"/>
</dbReference>
<feature type="transmembrane region" description="Helical" evidence="6">
    <location>
        <begin position="240"/>
        <end position="259"/>
    </location>
</feature>
<proteinExistence type="predicted"/>
<feature type="region of interest" description="Disordered" evidence="5">
    <location>
        <begin position="95"/>
        <end position="130"/>
    </location>
</feature>
<dbReference type="Pfam" id="PF07690">
    <property type="entry name" value="MFS_1"/>
    <property type="match status" value="1"/>
</dbReference>
<evidence type="ECO:0000256" key="3">
    <source>
        <dbReference type="ARBA" id="ARBA00022989"/>
    </source>
</evidence>
<dbReference type="GO" id="GO:0022857">
    <property type="term" value="F:transmembrane transporter activity"/>
    <property type="evidence" value="ECO:0007669"/>
    <property type="project" value="InterPro"/>
</dbReference>
<organism evidence="8 9">
    <name type="scientific">Hyphopichia burtonii NRRL Y-1933</name>
    <dbReference type="NCBI Taxonomy" id="984485"/>
    <lineage>
        <taxon>Eukaryota</taxon>
        <taxon>Fungi</taxon>
        <taxon>Dikarya</taxon>
        <taxon>Ascomycota</taxon>
        <taxon>Saccharomycotina</taxon>
        <taxon>Pichiomycetes</taxon>
        <taxon>Debaryomycetaceae</taxon>
        <taxon>Hyphopichia</taxon>
    </lineage>
</organism>
<evidence type="ECO:0000256" key="4">
    <source>
        <dbReference type="ARBA" id="ARBA00023136"/>
    </source>
</evidence>
<dbReference type="PANTHER" id="PTHR23502:SF60">
    <property type="entry name" value="MAJOR FACILITATOR SUPERFAMILY (MFS) PROFILE DOMAIN-CONTAINING PROTEIN-RELATED"/>
    <property type="match status" value="1"/>
</dbReference>
<keyword evidence="3 6" id="KW-1133">Transmembrane helix</keyword>
<feature type="transmembrane region" description="Helical" evidence="6">
    <location>
        <begin position="511"/>
        <end position="532"/>
    </location>
</feature>
<evidence type="ECO:0000256" key="5">
    <source>
        <dbReference type="SAM" id="MobiDB-lite"/>
    </source>
</evidence>
<name>A0A1E4RGC1_9ASCO</name>
<comment type="subcellular location">
    <subcellularLocation>
        <location evidence="1">Membrane</location>
        <topology evidence="1">Multi-pass membrane protein</topology>
    </subcellularLocation>
</comment>
<evidence type="ECO:0000256" key="6">
    <source>
        <dbReference type="SAM" id="Phobius"/>
    </source>
</evidence>
<feature type="transmembrane region" description="Helical" evidence="6">
    <location>
        <begin position="406"/>
        <end position="425"/>
    </location>
</feature>
<evidence type="ECO:0000313" key="9">
    <source>
        <dbReference type="Proteomes" id="UP000095085"/>
    </source>
</evidence>
<dbReference type="EMBL" id="KV454542">
    <property type="protein sequence ID" value="ODV66317.1"/>
    <property type="molecule type" value="Genomic_DNA"/>
</dbReference>
<evidence type="ECO:0000256" key="2">
    <source>
        <dbReference type="ARBA" id="ARBA00022692"/>
    </source>
</evidence>
<dbReference type="RefSeq" id="XP_020075384.1">
    <property type="nucleotide sequence ID" value="XM_020221432.1"/>
</dbReference>
<dbReference type="Proteomes" id="UP000095085">
    <property type="component" value="Unassembled WGS sequence"/>
</dbReference>
<dbReference type="InterPro" id="IPR020846">
    <property type="entry name" value="MFS_dom"/>
</dbReference>
<dbReference type="AlphaFoldDB" id="A0A1E4RGC1"/>
<evidence type="ECO:0000256" key="1">
    <source>
        <dbReference type="ARBA" id="ARBA00004141"/>
    </source>
</evidence>
<reference evidence="9" key="1">
    <citation type="submission" date="2016-05" db="EMBL/GenBank/DDBJ databases">
        <title>Comparative genomics of biotechnologically important yeasts.</title>
        <authorList>
            <consortium name="DOE Joint Genome Institute"/>
            <person name="Riley R."/>
            <person name="Haridas S."/>
            <person name="Wolfe K.H."/>
            <person name="Lopes M.R."/>
            <person name="Hittinger C.T."/>
            <person name="Goker M."/>
            <person name="Salamov A."/>
            <person name="Wisecaver J."/>
            <person name="Long T.M."/>
            <person name="Aerts A.L."/>
            <person name="Barry K."/>
            <person name="Choi C."/>
            <person name="Clum A."/>
            <person name="Coughlan A.Y."/>
            <person name="Deshpande S."/>
            <person name="Douglass A.P."/>
            <person name="Hanson S.J."/>
            <person name="Klenk H.-P."/>
            <person name="Labutti K."/>
            <person name="Lapidus A."/>
            <person name="Lindquist E."/>
            <person name="Lipzen A."/>
            <person name="Meier-Kolthoff J.P."/>
            <person name="Ohm R.A."/>
            <person name="Otillar R.P."/>
            <person name="Pangilinan J."/>
            <person name="Peng Y."/>
            <person name="Rokas A."/>
            <person name="Rosa C.A."/>
            <person name="Scheuner C."/>
            <person name="Sibirny A.A."/>
            <person name="Slot J.C."/>
            <person name="Stielow J.B."/>
            <person name="Sun H."/>
            <person name="Kurtzman C.P."/>
            <person name="Blackwell M."/>
            <person name="Grigoriev I.V."/>
            <person name="Jeffries T.W."/>
        </authorList>
    </citation>
    <scope>NUCLEOTIDE SEQUENCE [LARGE SCALE GENOMIC DNA]</scope>
    <source>
        <strain evidence="9">NRRL Y-1933</strain>
    </source>
</reference>